<dbReference type="InterPro" id="IPR052020">
    <property type="entry name" value="Cyclic_di-GMP/3'3'-cGAMP_PDE"/>
</dbReference>
<dbReference type="SUPFAM" id="SSF109604">
    <property type="entry name" value="HD-domain/PDEase-like"/>
    <property type="match status" value="1"/>
</dbReference>
<feature type="domain" description="HD-GYP" evidence="4">
    <location>
        <begin position="182"/>
        <end position="378"/>
    </location>
</feature>
<name>A0A498C5B6_9GAMM</name>
<keyword evidence="2" id="KW-0175">Coiled coil</keyword>
<protein>
    <submittedName>
        <fullName evidence="5">Response regulator RpfG family c-di-GMP phosphodiesterase</fullName>
    </submittedName>
</protein>
<comment type="caution">
    <text evidence="5">The sequence shown here is derived from an EMBL/GenBank/DDBJ whole genome shotgun (WGS) entry which is preliminary data.</text>
</comment>
<evidence type="ECO:0000259" key="3">
    <source>
        <dbReference type="PROSITE" id="PS50110"/>
    </source>
</evidence>
<dbReference type="SMART" id="SM00448">
    <property type="entry name" value="REC"/>
    <property type="match status" value="1"/>
</dbReference>
<gene>
    <name evidence="5" type="ORF">DFR31_0036</name>
</gene>
<accession>A0A498C5B6</accession>
<keyword evidence="6" id="KW-1185">Reference proteome</keyword>
<dbReference type="GO" id="GO:0000160">
    <property type="term" value="P:phosphorelay signal transduction system"/>
    <property type="evidence" value="ECO:0007669"/>
    <property type="project" value="InterPro"/>
</dbReference>
<dbReference type="SUPFAM" id="SSF52172">
    <property type="entry name" value="CheY-like"/>
    <property type="match status" value="1"/>
</dbReference>
<evidence type="ECO:0000313" key="6">
    <source>
        <dbReference type="Proteomes" id="UP000275461"/>
    </source>
</evidence>
<dbReference type="Proteomes" id="UP000275461">
    <property type="component" value="Unassembled WGS sequence"/>
</dbReference>
<organism evidence="5 6">
    <name type="scientific">Alkalispirillum mobile</name>
    <dbReference type="NCBI Taxonomy" id="85925"/>
    <lineage>
        <taxon>Bacteria</taxon>
        <taxon>Pseudomonadati</taxon>
        <taxon>Pseudomonadota</taxon>
        <taxon>Gammaproteobacteria</taxon>
        <taxon>Chromatiales</taxon>
        <taxon>Ectothiorhodospiraceae</taxon>
        <taxon>Alkalispirillum</taxon>
    </lineage>
</organism>
<proteinExistence type="predicted"/>
<dbReference type="AlphaFoldDB" id="A0A498C5B6"/>
<dbReference type="InterPro" id="IPR003607">
    <property type="entry name" value="HD/PDEase_dom"/>
</dbReference>
<dbReference type="Gene3D" id="1.10.3210.10">
    <property type="entry name" value="Hypothetical protein af1432"/>
    <property type="match status" value="1"/>
</dbReference>
<feature type="coiled-coil region" evidence="2">
    <location>
        <begin position="140"/>
        <end position="167"/>
    </location>
</feature>
<dbReference type="GO" id="GO:0008081">
    <property type="term" value="F:phosphoric diester hydrolase activity"/>
    <property type="evidence" value="ECO:0007669"/>
    <property type="project" value="UniProtKB-ARBA"/>
</dbReference>
<dbReference type="CDD" id="cd17569">
    <property type="entry name" value="REC_HupR-like"/>
    <property type="match status" value="1"/>
</dbReference>
<dbReference type="SMART" id="SM00471">
    <property type="entry name" value="HDc"/>
    <property type="match status" value="1"/>
</dbReference>
<reference evidence="5 6" key="1">
    <citation type="submission" date="2018-10" db="EMBL/GenBank/DDBJ databases">
        <title>Genomic Encyclopedia of Type Strains, Phase IV (KMG-IV): sequencing the most valuable type-strain genomes for metagenomic binning, comparative biology and taxonomic classification.</title>
        <authorList>
            <person name="Goeker M."/>
        </authorList>
    </citation>
    <scope>NUCLEOTIDE SEQUENCE [LARGE SCALE GENOMIC DNA]</scope>
    <source>
        <strain evidence="5 6">DSM 12769</strain>
    </source>
</reference>
<dbReference type="InterPro" id="IPR011006">
    <property type="entry name" value="CheY-like_superfamily"/>
</dbReference>
<evidence type="ECO:0000259" key="4">
    <source>
        <dbReference type="PROSITE" id="PS51832"/>
    </source>
</evidence>
<evidence type="ECO:0000256" key="2">
    <source>
        <dbReference type="SAM" id="Coils"/>
    </source>
</evidence>
<dbReference type="OrthoDB" id="9802066at2"/>
<dbReference type="PANTHER" id="PTHR45228:SF8">
    <property type="entry name" value="TWO-COMPONENT RESPONSE REGULATOR-RELATED"/>
    <property type="match status" value="1"/>
</dbReference>
<feature type="domain" description="Response regulatory" evidence="3">
    <location>
        <begin position="12"/>
        <end position="127"/>
    </location>
</feature>
<dbReference type="PANTHER" id="PTHR45228">
    <property type="entry name" value="CYCLIC DI-GMP PHOSPHODIESTERASE TM_0186-RELATED"/>
    <property type="match status" value="1"/>
</dbReference>
<keyword evidence="1" id="KW-0597">Phosphoprotein</keyword>
<dbReference type="CDD" id="cd00077">
    <property type="entry name" value="HDc"/>
    <property type="match status" value="1"/>
</dbReference>
<dbReference type="InterPro" id="IPR037522">
    <property type="entry name" value="HD_GYP_dom"/>
</dbReference>
<dbReference type="Pfam" id="PF13487">
    <property type="entry name" value="HD_5"/>
    <property type="match status" value="1"/>
</dbReference>
<dbReference type="Pfam" id="PF00072">
    <property type="entry name" value="Response_reg"/>
    <property type="match status" value="1"/>
</dbReference>
<dbReference type="PROSITE" id="PS51832">
    <property type="entry name" value="HD_GYP"/>
    <property type="match status" value="1"/>
</dbReference>
<dbReference type="Gene3D" id="3.40.50.2300">
    <property type="match status" value="1"/>
</dbReference>
<dbReference type="EMBL" id="RCDA01000001">
    <property type="protein sequence ID" value="RLK50147.1"/>
    <property type="molecule type" value="Genomic_DNA"/>
</dbReference>
<sequence>MGEATMDKTTPRVLCVDDEPHILSALRRLLRGAGFELLEASSGREALDHVMASPVDAVVCDLRMPGMDGIEVLRAIREQSPFTQRILLTGHADLDSAISTINEVGVFRYITKPWEDHDLSQAVDQAVRLRQLERDRTRLLSVTRAQNRQLKTLNAELEERVEQRTGELRRALLSLKRAHRELDVGFKTMVMVFSRLSELHESQMQGHNQRVAETALELAIRLGFEPQAAEDIYLAGLLHDIGRIAIPNELSVTPWSRLSVRQRQWVGEHPVIGQGLLMGVDRLEVPARLVRHHQEHFDGTGAPDRLRGENIPAGARVLCIANDYDRLRLGLMLPRRLGRDEARTFLRAQAGKRYDPAFVDAFIDWLDETARDTPVPELELTLSQLRPGMTLSRNLVTGDDFLLLSRGHEISAHLIERLRAFERDQKELITVFVLDPEAEEDELAPRPTAHRSH</sequence>
<feature type="modified residue" description="4-aspartylphosphate" evidence="1">
    <location>
        <position position="61"/>
    </location>
</feature>
<dbReference type="RefSeq" id="WP_121440656.1">
    <property type="nucleotide sequence ID" value="NZ_RCDA01000001.1"/>
</dbReference>
<evidence type="ECO:0000256" key="1">
    <source>
        <dbReference type="PROSITE-ProRule" id="PRU00169"/>
    </source>
</evidence>
<evidence type="ECO:0000313" key="5">
    <source>
        <dbReference type="EMBL" id="RLK50147.1"/>
    </source>
</evidence>
<dbReference type="PROSITE" id="PS50110">
    <property type="entry name" value="RESPONSE_REGULATORY"/>
    <property type="match status" value="1"/>
</dbReference>
<dbReference type="InterPro" id="IPR001789">
    <property type="entry name" value="Sig_transdc_resp-reg_receiver"/>
</dbReference>